<dbReference type="InterPro" id="IPR036396">
    <property type="entry name" value="Cyt_P450_sf"/>
</dbReference>
<gene>
    <name evidence="10" type="ORF">AAG570_012233</name>
</gene>
<evidence type="ECO:0000256" key="5">
    <source>
        <dbReference type="ARBA" id="ARBA00023002"/>
    </source>
</evidence>
<evidence type="ECO:0000256" key="6">
    <source>
        <dbReference type="ARBA" id="ARBA00023004"/>
    </source>
</evidence>
<evidence type="ECO:0000256" key="7">
    <source>
        <dbReference type="ARBA" id="ARBA00023033"/>
    </source>
</evidence>
<dbReference type="EMBL" id="JBFDAA010000007">
    <property type="protein sequence ID" value="KAL1130992.1"/>
    <property type="molecule type" value="Genomic_DNA"/>
</dbReference>
<keyword evidence="11" id="KW-1185">Reference proteome</keyword>
<dbReference type="PROSITE" id="PS00086">
    <property type="entry name" value="CYTOCHROME_P450"/>
    <property type="match status" value="1"/>
</dbReference>
<evidence type="ECO:0000256" key="9">
    <source>
        <dbReference type="RuleBase" id="RU000461"/>
    </source>
</evidence>
<evidence type="ECO:0000256" key="2">
    <source>
        <dbReference type="ARBA" id="ARBA00010617"/>
    </source>
</evidence>
<keyword evidence="7 9" id="KW-0503">Monooxygenase</keyword>
<dbReference type="PANTHER" id="PTHR24300:SF376">
    <property type="entry name" value="CYTOCHROME P450 15A1"/>
    <property type="match status" value="1"/>
</dbReference>
<dbReference type="PRINTS" id="PR00385">
    <property type="entry name" value="P450"/>
</dbReference>
<dbReference type="PANTHER" id="PTHR24300">
    <property type="entry name" value="CYTOCHROME P450 508A4-RELATED"/>
    <property type="match status" value="1"/>
</dbReference>
<dbReference type="FunFam" id="1.10.630.10:FF:000036">
    <property type="entry name" value="CYtochrome P450 family"/>
    <property type="match status" value="1"/>
</dbReference>
<evidence type="ECO:0000256" key="4">
    <source>
        <dbReference type="ARBA" id="ARBA00022723"/>
    </source>
</evidence>
<comment type="caution">
    <text evidence="10">The sequence shown here is derived from an EMBL/GenBank/DDBJ whole genome shotgun (WGS) entry which is preliminary data.</text>
</comment>
<protein>
    <recommendedName>
        <fullName evidence="12">Cytochrome P450</fullName>
    </recommendedName>
</protein>
<evidence type="ECO:0000256" key="1">
    <source>
        <dbReference type="ARBA" id="ARBA00001971"/>
    </source>
</evidence>
<dbReference type="AlphaFoldDB" id="A0ABD0YUK0"/>
<dbReference type="InterPro" id="IPR017972">
    <property type="entry name" value="Cyt_P450_CS"/>
</dbReference>
<keyword evidence="4 8" id="KW-0479">Metal-binding</keyword>
<proteinExistence type="inferred from homology"/>
<dbReference type="SUPFAM" id="SSF48264">
    <property type="entry name" value="Cytochrome P450"/>
    <property type="match status" value="1"/>
</dbReference>
<dbReference type="InterPro" id="IPR001128">
    <property type="entry name" value="Cyt_P450"/>
</dbReference>
<evidence type="ECO:0000313" key="11">
    <source>
        <dbReference type="Proteomes" id="UP001558652"/>
    </source>
</evidence>
<reference evidence="10 11" key="1">
    <citation type="submission" date="2024-07" db="EMBL/GenBank/DDBJ databases">
        <title>Chromosome-level genome assembly of the water stick insect Ranatra chinensis (Heteroptera: Nepidae).</title>
        <authorList>
            <person name="Liu X."/>
        </authorList>
    </citation>
    <scope>NUCLEOTIDE SEQUENCE [LARGE SCALE GENOMIC DNA]</scope>
    <source>
        <strain evidence="10">Cailab_2021Rc</strain>
        <tissue evidence="10">Muscle</tissue>
    </source>
</reference>
<feature type="binding site" description="axial binding residue" evidence="8">
    <location>
        <position position="407"/>
    </location>
    <ligand>
        <name>heme</name>
        <dbReference type="ChEBI" id="CHEBI:30413"/>
    </ligand>
    <ligandPart>
        <name>Fe</name>
        <dbReference type="ChEBI" id="CHEBI:18248"/>
    </ligandPart>
</feature>
<dbReference type="PRINTS" id="PR00463">
    <property type="entry name" value="EP450I"/>
</dbReference>
<keyword evidence="6 8" id="KW-0408">Iron</keyword>
<dbReference type="Pfam" id="PF00067">
    <property type="entry name" value="p450"/>
    <property type="match status" value="1"/>
</dbReference>
<feature type="non-terminal residue" evidence="10">
    <location>
        <position position="1"/>
    </location>
</feature>
<dbReference type="GO" id="GO:0046872">
    <property type="term" value="F:metal ion binding"/>
    <property type="evidence" value="ECO:0007669"/>
    <property type="project" value="UniProtKB-KW"/>
</dbReference>
<dbReference type="GO" id="GO:0004497">
    <property type="term" value="F:monooxygenase activity"/>
    <property type="evidence" value="ECO:0007669"/>
    <property type="project" value="UniProtKB-KW"/>
</dbReference>
<dbReference type="CDD" id="cd20651">
    <property type="entry name" value="CYP15A1-like"/>
    <property type="match status" value="1"/>
</dbReference>
<sequence length="467" mass="53357">GPSWSPVVGSYLVVKRLHGQLRFAHLVWERLTRKYGQLLGLRLGKDLVVIASGSRLVKHVLTSEVFDARPDGFFFRQRAFGGRYGLAFIDGDFFTEQKKFCMRHLRNLGLGRNFMEQKIAYEVEELVQNFMKNCHNPVRLPGEMIYSVANSFWTIVAGERFSPDDDKVVNLFKLLELGFKLQDMSGGVLNQMPFLRHVAPEWTSYNKHIQVNTAFVGHFRGLIEEHRRTLTSSETRDLIDAYLQEIDSRDEDSTFSENQLIIVLMDLLMAGTESTTSTIGFGLLYLIHYPDVQRKIQEEIDAQIGTRPVQLGDRPRTKYIEAFLMELQRFANVAPSALAHRAKYSSEVQGYIIPQGTLVLANLYSVHMDKDHWKDPEVFRPERFLNDDGKIVQDDWLLPFGTGKRRCMGETLARSSMYLFITTLMSNFTISPVPGAKLPPLEGCDGAAVSPRPFECMLTPRHEKSCY</sequence>
<evidence type="ECO:0008006" key="12">
    <source>
        <dbReference type="Google" id="ProtNLM"/>
    </source>
</evidence>
<name>A0ABD0YUK0_9HEMI</name>
<evidence type="ECO:0000256" key="8">
    <source>
        <dbReference type="PIRSR" id="PIRSR602401-1"/>
    </source>
</evidence>
<dbReference type="InterPro" id="IPR050182">
    <property type="entry name" value="Cytochrome_P450_fam2"/>
</dbReference>
<organism evidence="10 11">
    <name type="scientific">Ranatra chinensis</name>
    <dbReference type="NCBI Taxonomy" id="642074"/>
    <lineage>
        <taxon>Eukaryota</taxon>
        <taxon>Metazoa</taxon>
        <taxon>Ecdysozoa</taxon>
        <taxon>Arthropoda</taxon>
        <taxon>Hexapoda</taxon>
        <taxon>Insecta</taxon>
        <taxon>Pterygota</taxon>
        <taxon>Neoptera</taxon>
        <taxon>Paraneoptera</taxon>
        <taxon>Hemiptera</taxon>
        <taxon>Heteroptera</taxon>
        <taxon>Panheteroptera</taxon>
        <taxon>Nepomorpha</taxon>
        <taxon>Nepidae</taxon>
        <taxon>Ranatrinae</taxon>
        <taxon>Ranatra</taxon>
    </lineage>
</organism>
<accession>A0ABD0YUK0</accession>
<comment type="cofactor">
    <cofactor evidence="1 8">
        <name>heme</name>
        <dbReference type="ChEBI" id="CHEBI:30413"/>
    </cofactor>
</comment>
<dbReference type="InterPro" id="IPR002401">
    <property type="entry name" value="Cyt_P450_E_grp-I"/>
</dbReference>
<comment type="similarity">
    <text evidence="2 9">Belongs to the cytochrome P450 family.</text>
</comment>
<evidence type="ECO:0000256" key="3">
    <source>
        <dbReference type="ARBA" id="ARBA00022617"/>
    </source>
</evidence>
<evidence type="ECO:0000313" key="10">
    <source>
        <dbReference type="EMBL" id="KAL1130992.1"/>
    </source>
</evidence>
<dbReference type="Gene3D" id="1.10.630.10">
    <property type="entry name" value="Cytochrome P450"/>
    <property type="match status" value="1"/>
</dbReference>
<keyword evidence="5 9" id="KW-0560">Oxidoreductase</keyword>
<dbReference type="Proteomes" id="UP001558652">
    <property type="component" value="Unassembled WGS sequence"/>
</dbReference>
<keyword evidence="3 8" id="KW-0349">Heme</keyword>